<evidence type="ECO:0008006" key="4">
    <source>
        <dbReference type="Google" id="ProtNLM"/>
    </source>
</evidence>
<accession>A0A2P1PUQ7</accession>
<dbReference type="OrthoDB" id="5944386at2"/>
<evidence type="ECO:0000313" key="3">
    <source>
        <dbReference type="Proteomes" id="UP000241074"/>
    </source>
</evidence>
<reference evidence="2 3" key="2">
    <citation type="submission" date="2018-03" db="EMBL/GenBank/DDBJ databases">
        <authorList>
            <person name="Keele B.F."/>
        </authorList>
    </citation>
    <scope>NUCLEOTIDE SEQUENCE [LARGE SCALE GENOMIC DNA]</scope>
    <source>
        <strain evidence="2 3">D13</strain>
    </source>
</reference>
<keyword evidence="1" id="KW-1133">Transmembrane helix</keyword>
<dbReference type="EMBL" id="CP027860">
    <property type="protein sequence ID" value="AVP98568.1"/>
    <property type="molecule type" value="Genomic_DNA"/>
</dbReference>
<gene>
    <name evidence="2" type="ORF">C7S18_15845</name>
</gene>
<evidence type="ECO:0000256" key="1">
    <source>
        <dbReference type="SAM" id="Phobius"/>
    </source>
</evidence>
<dbReference type="KEGG" id="xba:C7S18_15845"/>
<keyword evidence="1" id="KW-0472">Membrane</keyword>
<keyword evidence="1" id="KW-0812">Transmembrane</keyword>
<proteinExistence type="predicted"/>
<keyword evidence="3" id="KW-1185">Reference proteome</keyword>
<dbReference type="AlphaFoldDB" id="A0A2P1PUQ7"/>
<evidence type="ECO:0000313" key="2">
    <source>
        <dbReference type="EMBL" id="AVP98568.1"/>
    </source>
</evidence>
<dbReference type="Proteomes" id="UP000241074">
    <property type="component" value="Chromosome"/>
</dbReference>
<reference evidence="2 3" key="1">
    <citation type="submission" date="2018-03" db="EMBL/GenBank/DDBJ databases">
        <title>Ahniella affigens gen. nov., sp. nov., a gammaproteobacterium isolated from sandy soil near a stream.</title>
        <authorList>
            <person name="Ko Y."/>
            <person name="Kim J.-H."/>
        </authorList>
    </citation>
    <scope>NUCLEOTIDE SEQUENCE [LARGE SCALE GENOMIC DNA]</scope>
    <source>
        <strain evidence="2 3">D13</strain>
    </source>
</reference>
<sequence length="257" mass="28321">MNQTFHNELSSALAQHVAATTVVPEAAINAAQHRLNASLQNVRPAPDLPPRRRLAFAAVATLAVAAMLVLPLLPDSGRAFAAARAHFMDFKTLAMRVEQHHNGALLQSTEMLVSADGSVRTDVGEQMSVIVDQTRHQLMVLLHEPREASIMSLPNVEPRPDASLDWLKEIRAFQGEATRLEQTRIIDGRETHGWALDVGATQLQLWVDADGLPIAMEQTGEANLQIRYRFQFNVTVPPGHLSSILPPGYRLVQNDQD</sequence>
<protein>
    <recommendedName>
        <fullName evidence="4">DUF2092 domain-containing protein</fullName>
    </recommendedName>
</protein>
<feature type="transmembrane region" description="Helical" evidence="1">
    <location>
        <begin position="54"/>
        <end position="73"/>
    </location>
</feature>
<organism evidence="2 3">
    <name type="scientific">Ahniella affigens</name>
    <dbReference type="NCBI Taxonomy" id="2021234"/>
    <lineage>
        <taxon>Bacteria</taxon>
        <taxon>Pseudomonadati</taxon>
        <taxon>Pseudomonadota</taxon>
        <taxon>Gammaproteobacteria</taxon>
        <taxon>Lysobacterales</taxon>
        <taxon>Rhodanobacteraceae</taxon>
        <taxon>Ahniella</taxon>
    </lineage>
</organism>
<dbReference type="RefSeq" id="WP_106892489.1">
    <property type="nucleotide sequence ID" value="NZ_CP027860.1"/>
</dbReference>
<name>A0A2P1PUQ7_9GAMM</name>